<proteinExistence type="predicted"/>
<organism evidence="1 2">
    <name type="scientific">Bacillus cereus</name>
    <dbReference type="NCBI Taxonomy" id="1396"/>
    <lineage>
        <taxon>Bacteria</taxon>
        <taxon>Bacillati</taxon>
        <taxon>Bacillota</taxon>
        <taxon>Bacilli</taxon>
        <taxon>Bacillales</taxon>
        <taxon>Bacillaceae</taxon>
        <taxon>Bacillus</taxon>
        <taxon>Bacillus cereus group</taxon>
    </lineage>
</organism>
<reference evidence="1 2" key="1">
    <citation type="submission" date="2015-12" db="EMBL/GenBank/DDBJ databases">
        <title>Bacillus cereus Group isolate.</title>
        <authorList>
            <person name="Kovac J."/>
        </authorList>
    </citation>
    <scope>NUCLEOTIDE SEQUENCE [LARGE SCALE GENOMIC DNA]</scope>
    <source>
        <strain evidence="1 2">FSL K6-0073</strain>
    </source>
</reference>
<dbReference type="AlphaFoldDB" id="A0A9X0MM76"/>
<dbReference type="Proteomes" id="UP000075476">
    <property type="component" value="Unassembled WGS sequence"/>
</dbReference>
<dbReference type="RefSeq" id="WP_061662529.1">
    <property type="nucleotide sequence ID" value="NZ_LOMO01000001.1"/>
</dbReference>
<gene>
    <name evidence="1" type="ORF">AT268_32365</name>
</gene>
<comment type="caution">
    <text evidence="1">The sequence shown here is derived from an EMBL/GenBank/DDBJ whole genome shotgun (WGS) entry which is preliminary data.</text>
</comment>
<evidence type="ECO:0000313" key="1">
    <source>
        <dbReference type="EMBL" id="KXY51191.1"/>
    </source>
</evidence>
<evidence type="ECO:0000313" key="2">
    <source>
        <dbReference type="Proteomes" id="UP000075476"/>
    </source>
</evidence>
<protein>
    <submittedName>
        <fullName evidence="1">Uncharacterized protein</fullName>
    </submittedName>
</protein>
<accession>A0A9X0MM76</accession>
<name>A0A9X0MM76_BACCE</name>
<sequence>MKEMVLIDVNASEVAKHNRYIQLTKTGIKTTNKKEEATPFTEDKAVIFTSYNKNLKSETR</sequence>
<dbReference type="EMBL" id="LOMO01000001">
    <property type="protein sequence ID" value="KXY51191.1"/>
    <property type="molecule type" value="Genomic_DNA"/>
</dbReference>